<keyword evidence="1" id="KW-0732">Signal</keyword>
<evidence type="ECO:0000256" key="1">
    <source>
        <dbReference type="SAM" id="SignalP"/>
    </source>
</evidence>
<dbReference type="EMBL" id="CAKLCM010000003">
    <property type="protein sequence ID" value="CAH0530009.1"/>
    <property type="molecule type" value="Genomic_DNA"/>
</dbReference>
<feature type="signal peptide" evidence="1">
    <location>
        <begin position="1"/>
        <end position="22"/>
    </location>
</feature>
<evidence type="ECO:0000313" key="2">
    <source>
        <dbReference type="EMBL" id="CAH0530009.1"/>
    </source>
</evidence>
<protein>
    <submittedName>
        <fullName evidence="2">Uncharacterized protein</fullName>
    </submittedName>
</protein>
<keyword evidence="3" id="KW-1185">Reference proteome</keyword>
<comment type="caution">
    <text evidence="2">The sequence shown here is derived from an EMBL/GenBank/DDBJ whole genome shotgun (WGS) entry which is preliminary data.</text>
</comment>
<feature type="chain" id="PRO_5047159124" evidence="1">
    <location>
        <begin position="23"/>
        <end position="332"/>
    </location>
</feature>
<dbReference type="Proteomes" id="UP000838160">
    <property type="component" value="Unassembled WGS sequence"/>
</dbReference>
<accession>A0ABM8ZNR4</accession>
<name>A0ABM8ZNR4_9VIBR</name>
<sequence>MNRVKTLLTSMLVFFVTFSVRADIELTANTHYTFFENNAYKDVLFVGTMTSSRVGRYFFNQSADYIYYLEPVGTSPSTCSWSSCGSYVDSSVFPLLSNPLYTPLYTGPYVDVNLIGSNVTWDTYVINEYGNEVFKNGTNPSDLNTANCYLDTDALRCDNSILPGRKVVFHDVVSEMLKVTQSHSGYLCPDPYYRDGSVMAHLCLELKYYRHYKTVTLISEPVIDFGRLPQSGTSSSVEIPYTIEVLFDGGHAPVSDYAGLMFIDYEIIDPPTCAGASFKLYRPDGTFWDTYPNGDEADLSEVVNGNITAQWVADGSCTGTDQINVLFFAAFH</sequence>
<gene>
    <name evidence="2" type="ORF">VHP8226_03735</name>
</gene>
<reference evidence="2" key="1">
    <citation type="submission" date="2021-12" db="EMBL/GenBank/DDBJ databases">
        <authorList>
            <person name="Rodrigo-Torres L."/>
            <person name="Arahal R. D."/>
            <person name="Lucena T."/>
        </authorList>
    </citation>
    <scope>NUCLEOTIDE SEQUENCE</scope>
    <source>
        <strain evidence="2">CECT 8226</strain>
    </source>
</reference>
<evidence type="ECO:0000313" key="3">
    <source>
        <dbReference type="Proteomes" id="UP000838160"/>
    </source>
</evidence>
<proteinExistence type="predicted"/>
<dbReference type="RefSeq" id="WP_237486532.1">
    <property type="nucleotide sequence ID" value="NZ_CAKLCM010000003.1"/>
</dbReference>
<organism evidence="2 3">
    <name type="scientific">Vibrio hippocampi</name>
    <dbReference type="NCBI Taxonomy" id="654686"/>
    <lineage>
        <taxon>Bacteria</taxon>
        <taxon>Pseudomonadati</taxon>
        <taxon>Pseudomonadota</taxon>
        <taxon>Gammaproteobacteria</taxon>
        <taxon>Vibrionales</taxon>
        <taxon>Vibrionaceae</taxon>
        <taxon>Vibrio</taxon>
    </lineage>
</organism>